<proteinExistence type="predicted"/>
<dbReference type="EMBL" id="JBHMAS010000088">
    <property type="protein sequence ID" value="MFB9784296.1"/>
    <property type="molecule type" value="Genomic_DNA"/>
</dbReference>
<gene>
    <name evidence="1" type="ORF">ACFFQ6_31850</name>
</gene>
<dbReference type="Proteomes" id="UP001589587">
    <property type="component" value="Unassembled WGS sequence"/>
</dbReference>
<name>A0ABV5XPE3_9NOCA</name>
<organism evidence="1 2">
    <name type="scientific">Rhodococcus baikonurensis</name>
    <dbReference type="NCBI Taxonomy" id="172041"/>
    <lineage>
        <taxon>Bacteria</taxon>
        <taxon>Bacillati</taxon>
        <taxon>Actinomycetota</taxon>
        <taxon>Actinomycetes</taxon>
        <taxon>Mycobacteriales</taxon>
        <taxon>Nocardiaceae</taxon>
        <taxon>Rhodococcus</taxon>
        <taxon>Rhodococcus erythropolis group</taxon>
    </lineage>
</organism>
<keyword evidence="2" id="KW-1185">Reference proteome</keyword>
<evidence type="ECO:0000313" key="1">
    <source>
        <dbReference type="EMBL" id="MFB9784296.1"/>
    </source>
</evidence>
<protein>
    <submittedName>
        <fullName evidence="1">Uncharacterized protein</fullName>
    </submittedName>
</protein>
<comment type="caution">
    <text evidence="1">The sequence shown here is derived from an EMBL/GenBank/DDBJ whole genome shotgun (WGS) entry which is preliminary data.</text>
</comment>
<evidence type="ECO:0000313" key="2">
    <source>
        <dbReference type="Proteomes" id="UP001589587"/>
    </source>
</evidence>
<reference evidence="1 2" key="1">
    <citation type="submission" date="2024-09" db="EMBL/GenBank/DDBJ databases">
        <authorList>
            <person name="Sun Q."/>
            <person name="Mori K."/>
        </authorList>
    </citation>
    <scope>NUCLEOTIDE SEQUENCE [LARGE SCALE GENOMIC DNA]</scope>
    <source>
        <strain evidence="1 2">JCM 11411</strain>
    </source>
</reference>
<sequence length="386" mass="43221">MAKLVGKEDNDPYVDVSTLPDWFKKALGGTKTISPSPYSSYFWPSTFSGYEQMDSVDISRLAHTLKPEEWSNEADFLFRVLAEKFRGYTPWVFGDRVNGIFPELDEIGKNLLGNQLKLESFACKAPYASAVAYGRARTKIRWNLFPDKDCPLCGLPVYPNHHFGKYVSETGYSPRWCESCSSGASQWEPTPDEAIEVLQYFVEVAGFIPKTYREISRIPADLPGEQRDRIAAARLGIPWPGLLVKLGLNPWQNYLAKAGLGEGFVTASRGIQSEADDGHWCLSIFERQIDDFMSSHQIVHSREPKWPKHETYNANGAARADWLLADGAMVEAAGMMSVKSYAAKMNIKRALAESAGIKLVIVTPSDLGNLEAIFLPWIPRDARILR</sequence>
<accession>A0ABV5XPE3</accession>
<dbReference type="RefSeq" id="WP_378376763.1">
    <property type="nucleotide sequence ID" value="NZ_JBHMAS010000088.1"/>
</dbReference>